<keyword evidence="3 8" id="KW-0547">Nucleotide-binding</keyword>
<dbReference type="InterPro" id="IPR013155">
    <property type="entry name" value="M/V/L/I-tRNA-synth_anticd-bd"/>
</dbReference>
<dbReference type="SUPFAM" id="SSF50677">
    <property type="entry name" value="ValRS/IleRS/LeuRS editing domain"/>
    <property type="match status" value="1"/>
</dbReference>
<dbReference type="NCBIfam" id="NF009687">
    <property type="entry name" value="PRK13208.1"/>
    <property type="match status" value="1"/>
</dbReference>
<dbReference type="InterPro" id="IPR048044">
    <property type="entry name" value="Valyl-tRNA_ligase_actino"/>
</dbReference>
<dbReference type="PANTHER" id="PTHR11946">
    <property type="entry name" value="VALYL-TRNA SYNTHETASES"/>
    <property type="match status" value="1"/>
</dbReference>
<feature type="domain" description="Aminoacyl-tRNA synthetase class Ia" evidence="10">
    <location>
        <begin position="33"/>
        <end position="116"/>
    </location>
</feature>
<dbReference type="SUPFAM" id="SSF52374">
    <property type="entry name" value="Nucleotidylyl transferase"/>
    <property type="match status" value="1"/>
</dbReference>
<keyword evidence="5 8" id="KW-0648">Protein biosynthesis</keyword>
<accession>A0AAU8N000</accession>
<feature type="domain" description="Aminoacyl-tRNA synthetase class Ia" evidence="10">
    <location>
        <begin position="143"/>
        <end position="665"/>
    </location>
</feature>
<gene>
    <name evidence="8 12" type="primary">valS</name>
    <name evidence="12" type="ORF">ABXS69_08345</name>
</gene>
<comment type="catalytic activity">
    <reaction evidence="7 8">
        <text>tRNA(Val) + L-valine + ATP = L-valyl-tRNA(Val) + AMP + diphosphate</text>
        <dbReference type="Rhea" id="RHEA:10704"/>
        <dbReference type="Rhea" id="RHEA-COMP:9672"/>
        <dbReference type="Rhea" id="RHEA-COMP:9708"/>
        <dbReference type="ChEBI" id="CHEBI:30616"/>
        <dbReference type="ChEBI" id="CHEBI:33019"/>
        <dbReference type="ChEBI" id="CHEBI:57762"/>
        <dbReference type="ChEBI" id="CHEBI:78442"/>
        <dbReference type="ChEBI" id="CHEBI:78537"/>
        <dbReference type="ChEBI" id="CHEBI:456215"/>
        <dbReference type="EC" id="6.1.1.9"/>
    </reaction>
</comment>
<dbReference type="Pfam" id="PF08264">
    <property type="entry name" value="Anticodon_1"/>
    <property type="match status" value="1"/>
</dbReference>
<comment type="function">
    <text evidence="8">Catalyzes the attachment of valine to tRNA(Val). As ValRS can inadvertently accommodate and process structurally similar amino acids such as threonine, to avoid such errors, it has a 'posttransfer' editing activity that hydrolyzes mischarged Thr-tRNA(Val) in a tRNA-dependent manner.</text>
</comment>
<feature type="region of interest" description="Disordered" evidence="9">
    <location>
        <begin position="124"/>
        <end position="144"/>
    </location>
</feature>
<evidence type="ECO:0000256" key="8">
    <source>
        <dbReference type="HAMAP-Rule" id="MF_02005"/>
    </source>
</evidence>
<dbReference type="InterPro" id="IPR009080">
    <property type="entry name" value="tRNAsynth_Ia_anticodon-bd"/>
</dbReference>
<dbReference type="PANTHER" id="PTHR11946:SF93">
    <property type="entry name" value="VALINE--TRNA LIGASE, CHLOROPLASTIC_MITOCHONDRIAL 2"/>
    <property type="match status" value="1"/>
</dbReference>
<dbReference type="Gene3D" id="3.40.50.620">
    <property type="entry name" value="HUPs"/>
    <property type="match status" value="2"/>
</dbReference>
<dbReference type="PROSITE" id="PS00178">
    <property type="entry name" value="AA_TRNA_LIGASE_I"/>
    <property type="match status" value="1"/>
</dbReference>
<dbReference type="CDD" id="cd07962">
    <property type="entry name" value="Anticodon_Ia_Val"/>
    <property type="match status" value="1"/>
</dbReference>
<evidence type="ECO:0000256" key="1">
    <source>
        <dbReference type="ARBA" id="ARBA00022490"/>
    </source>
</evidence>
<feature type="region of interest" description="Disordered" evidence="9">
    <location>
        <begin position="523"/>
        <end position="544"/>
    </location>
</feature>
<dbReference type="GO" id="GO:0005829">
    <property type="term" value="C:cytosol"/>
    <property type="evidence" value="ECO:0007669"/>
    <property type="project" value="TreeGrafter"/>
</dbReference>
<comment type="subcellular location">
    <subcellularLocation>
        <location evidence="8">Cytoplasm</location>
    </subcellularLocation>
</comment>
<dbReference type="RefSeq" id="WP_366180226.1">
    <property type="nucleotide sequence ID" value="NZ_CP159989.1"/>
</dbReference>
<dbReference type="InterPro" id="IPR002303">
    <property type="entry name" value="Valyl-tRNA_ligase"/>
</dbReference>
<dbReference type="EC" id="6.1.1.9" evidence="8"/>
<evidence type="ECO:0000256" key="6">
    <source>
        <dbReference type="ARBA" id="ARBA00023146"/>
    </source>
</evidence>
<keyword evidence="1 8" id="KW-0963">Cytoplasm</keyword>
<keyword evidence="2 8" id="KW-0436">Ligase</keyword>
<evidence type="ECO:0000256" key="5">
    <source>
        <dbReference type="ARBA" id="ARBA00022917"/>
    </source>
</evidence>
<keyword evidence="4 8" id="KW-0067">ATP-binding</keyword>
<organism evidence="12">
    <name type="scientific">Actinomyces timonensis</name>
    <dbReference type="NCBI Taxonomy" id="1288391"/>
    <lineage>
        <taxon>Bacteria</taxon>
        <taxon>Bacillati</taxon>
        <taxon>Actinomycetota</taxon>
        <taxon>Actinomycetes</taxon>
        <taxon>Actinomycetales</taxon>
        <taxon>Actinomycetaceae</taxon>
        <taxon>Actinomyces</taxon>
    </lineage>
</organism>
<dbReference type="InterPro" id="IPR001412">
    <property type="entry name" value="aa-tRNA-synth_I_CS"/>
</dbReference>
<dbReference type="EMBL" id="CP159989">
    <property type="protein sequence ID" value="XCP81975.1"/>
    <property type="molecule type" value="Genomic_DNA"/>
</dbReference>
<dbReference type="InterPro" id="IPR022874">
    <property type="entry name" value="Valine-tRNA_ligase_type_2"/>
</dbReference>
<comment type="subunit">
    <text evidence="8">Monomer.</text>
</comment>
<dbReference type="HAMAP" id="MF_02005">
    <property type="entry name" value="Val_tRNA_synth_type2"/>
    <property type="match status" value="1"/>
</dbReference>
<feature type="region of interest" description="Disordered" evidence="9">
    <location>
        <begin position="1"/>
        <end position="22"/>
    </location>
</feature>
<dbReference type="Pfam" id="PF00133">
    <property type="entry name" value="tRNA-synt_1"/>
    <property type="match status" value="2"/>
</dbReference>
<evidence type="ECO:0000256" key="4">
    <source>
        <dbReference type="ARBA" id="ARBA00022840"/>
    </source>
</evidence>
<dbReference type="NCBIfam" id="NF000540">
    <property type="entry name" value="alt_ValS"/>
    <property type="match status" value="1"/>
</dbReference>
<dbReference type="InterPro" id="IPR033705">
    <property type="entry name" value="Anticodon_Ia_Val"/>
</dbReference>
<evidence type="ECO:0000256" key="3">
    <source>
        <dbReference type="ARBA" id="ARBA00022741"/>
    </source>
</evidence>
<feature type="binding site" evidence="8">
    <location>
        <position position="631"/>
    </location>
    <ligand>
        <name>ATP</name>
        <dbReference type="ChEBI" id="CHEBI:30616"/>
    </ligand>
</feature>
<dbReference type="SUPFAM" id="SSF47323">
    <property type="entry name" value="Anticodon-binding domain of a subclass of class I aminoacyl-tRNA synthetases"/>
    <property type="match status" value="1"/>
</dbReference>
<dbReference type="GO" id="GO:0005524">
    <property type="term" value="F:ATP binding"/>
    <property type="evidence" value="ECO:0007669"/>
    <property type="project" value="UniProtKB-UniRule"/>
</dbReference>
<feature type="domain" description="Methionyl/Valyl/Leucyl/Isoleucyl-tRNA synthetase anticodon-binding" evidence="11">
    <location>
        <begin position="720"/>
        <end position="870"/>
    </location>
</feature>
<evidence type="ECO:0000259" key="10">
    <source>
        <dbReference type="Pfam" id="PF00133"/>
    </source>
</evidence>
<proteinExistence type="inferred from homology"/>
<evidence type="ECO:0000259" key="11">
    <source>
        <dbReference type="Pfam" id="PF08264"/>
    </source>
</evidence>
<dbReference type="PRINTS" id="PR00986">
    <property type="entry name" value="TRNASYNTHVAL"/>
</dbReference>
<dbReference type="GO" id="GO:0006438">
    <property type="term" value="P:valyl-tRNA aminoacylation"/>
    <property type="evidence" value="ECO:0007669"/>
    <property type="project" value="UniProtKB-UniRule"/>
</dbReference>
<feature type="short sequence motif" description="'KMSKS' region" evidence="8">
    <location>
        <begin position="628"/>
        <end position="632"/>
    </location>
</feature>
<evidence type="ECO:0000256" key="9">
    <source>
        <dbReference type="SAM" id="MobiDB-lite"/>
    </source>
</evidence>
<feature type="compositionally biased region" description="Polar residues" evidence="9">
    <location>
        <begin position="1"/>
        <end position="16"/>
    </location>
</feature>
<evidence type="ECO:0000313" key="12">
    <source>
        <dbReference type="EMBL" id="XCP81975.1"/>
    </source>
</evidence>
<dbReference type="GO" id="GO:0002161">
    <property type="term" value="F:aminoacyl-tRNA deacylase activity"/>
    <property type="evidence" value="ECO:0007669"/>
    <property type="project" value="InterPro"/>
</dbReference>
<dbReference type="Gene3D" id="1.10.730.10">
    <property type="entry name" value="Isoleucyl-tRNA Synthetase, Domain 1"/>
    <property type="match status" value="1"/>
</dbReference>
<dbReference type="InterPro" id="IPR002300">
    <property type="entry name" value="aa-tRNA-synth_Ia"/>
</dbReference>
<name>A0AAU8N000_9ACTO</name>
<feature type="short sequence motif" description="'HIGH' region" evidence="8">
    <location>
        <begin position="62"/>
        <end position="72"/>
    </location>
</feature>
<comment type="domain">
    <text evidence="8">ValRS has two distinct active sites: one for aminoacylation and one for editing. The misactivated threonine is translocated from the active site to the editing site.</text>
</comment>
<dbReference type="AlphaFoldDB" id="A0AAU8N000"/>
<keyword evidence="6 8" id="KW-0030">Aminoacyl-tRNA synthetase</keyword>
<dbReference type="InterPro" id="IPR009008">
    <property type="entry name" value="Val/Leu/Ile-tRNA-synth_edit"/>
</dbReference>
<dbReference type="GO" id="GO:0004832">
    <property type="term" value="F:valine-tRNA ligase activity"/>
    <property type="evidence" value="ECO:0007669"/>
    <property type="project" value="UniProtKB-UniRule"/>
</dbReference>
<dbReference type="InterPro" id="IPR014729">
    <property type="entry name" value="Rossmann-like_a/b/a_fold"/>
</dbReference>
<comment type="similarity">
    <text evidence="8">Belongs to the class-I aminoacyl-tRNA synthetase family. ValS type 2 subfamily.</text>
</comment>
<evidence type="ECO:0000256" key="2">
    <source>
        <dbReference type="ARBA" id="ARBA00022598"/>
    </source>
</evidence>
<protein>
    <recommendedName>
        <fullName evidence="8">Valine--tRNA ligase</fullName>
        <ecNumber evidence="8">6.1.1.9</ecNumber>
    </recommendedName>
    <alternativeName>
        <fullName evidence="8">Valyl-tRNA synthetase</fullName>
        <shortName evidence="8">ValRS</shortName>
    </alternativeName>
</protein>
<sequence length="935" mass="102207">MSQPSNSSRFIPSQLHSPRVPAKVSADGLESAWGQRWEEDGTYAFDRSAERPEVFSIDTPPPTASGSLHVGHVFSYTHTDALARYQRMRGKAVFYPMGWDDNGLPTERRVQNYYGVRCDPSLPYDPDFTPPRTGGEGKSVKARDQKPISRRNFVELCERLTTIDEAQFEALWRQLGLSVDWRQTYQTIGERARKVAQAAFLRNLERGEAYQAAAPGLWDVTFQTAVAQAELESREYPGFYHRLAFHVVDADAAERAAAAGAPIETGPAGTHDVCIETTRPELLAACVALIAHPDDERYQPLLGTTVSSPVFGVEVPVLAHPAAERDKGAGIAMCCTFGDTTDIEWWRDLGLPLRAILRKDGRIEAETPEWITTAAGREAYASMAGKTTYSARETVVAALAASGEMRGEPTPTTRQTNFFEKGDKPLEIVTSRQWYLRNGGKDWTNPATGADLRADLLARGAELDFHPDFMRVRYENWVKGLNNDWLISRQRFFGVPFPVWYAIDDDDGEVDYARVLTPAEAELPIDPSSDAPAGYTEDQRDQPGGFTAELDIMDTWATSSLSPQLVSGWLTDEDLFNRVYPMDLRPQGQDIIRTWLFSSVVRADLEFGSLPWRHAGISGWILDSDHKKMSKSKGNAETPMGLLEKFGADAVRYWAASARLGLDAAFEEQQIKIGRRLAIKLLNASKFALSMGLPWDADEEALAAAPAPSLDAAAVTEPIDRAVLAALADVVDAATAAFEGFEHARALEAAESFFWTFCDDYIELVKDRANDLSGSHDPVAVTSARTTLAIAVDAFVRLFAPFLPFATEEVWSWYRTGSVHRSAWPEAAPLREASVGADAALVARAGQALAALRKVKSEAKTSQKTPILSVALAVAPEAQASVEAVRSDLLEAAKVTGPMTLAAAEPRAGDDGEPAPAVTVTAVELGEAPAKPKKG</sequence>
<evidence type="ECO:0000256" key="7">
    <source>
        <dbReference type="ARBA" id="ARBA00047552"/>
    </source>
</evidence>
<reference evidence="12" key="1">
    <citation type="submission" date="2024-05" db="EMBL/GenBank/DDBJ databases">
        <title>Draft genome assemblies of 36 bacteria isolated from hibernating arctic ground squirrels.</title>
        <authorList>
            <person name="McKee H."/>
            <person name="Mullen L."/>
            <person name="Drown D.M."/>
            <person name="Duddleston K.N."/>
        </authorList>
    </citation>
    <scope>NUCLEOTIDE SEQUENCE</scope>
    <source>
        <strain evidence="12">AR004</strain>
    </source>
</reference>